<protein>
    <submittedName>
        <fullName evidence="4">Epimerase</fullName>
    </submittedName>
</protein>
<dbReference type="Proteomes" id="UP000606922">
    <property type="component" value="Unassembled WGS sequence"/>
</dbReference>
<gene>
    <name evidence="4" type="ORF">GCM10010979_04690</name>
</gene>
<dbReference type="InterPro" id="IPR010099">
    <property type="entry name" value="SDR39U1"/>
</dbReference>
<name>A0A916SCG3_9MICO</name>
<dbReference type="PANTHER" id="PTHR11092:SF0">
    <property type="entry name" value="EPIMERASE FAMILY PROTEIN SDR39U1"/>
    <property type="match status" value="1"/>
</dbReference>
<organism evidence="4 5">
    <name type="scientific">Conyzicola nivalis</name>
    <dbReference type="NCBI Taxonomy" id="1477021"/>
    <lineage>
        <taxon>Bacteria</taxon>
        <taxon>Bacillati</taxon>
        <taxon>Actinomycetota</taxon>
        <taxon>Actinomycetes</taxon>
        <taxon>Micrococcales</taxon>
        <taxon>Microbacteriaceae</taxon>
        <taxon>Conyzicola</taxon>
    </lineage>
</organism>
<comment type="similarity">
    <text evidence="1">Belongs to the NAD(P)-dependent epimerase/dehydratase family. SDR39U1 subfamily.</text>
</comment>
<dbReference type="EMBL" id="BMGB01000001">
    <property type="protein sequence ID" value="GGA93217.1"/>
    <property type="molecule type" value="Genomic_DNA"/>
</dbReference>
<evidence type="ECO:0000256" key="1">
    <source>
        <dbReference type="ARBA" id="ARBA00009353"/>
    </source>
</evidence>
<evidence type="ECO:0000259" key="2">
    <source>
        <dbReference type="Pfam" id="PF01370"/>
    </source>
</evidence>
<proteinExistence type="inferred from homology"/>
<dbReference type="PANTHER" id="PTHR11092">
    <property type="entry name" value="SUGAR NUCLEOTIDE EPIMERASE RELATED"/>
    <property type="match status" value="1"/>
</dbReference>
<comment type="caution">
    <text evidence="4">The sequence shown here is derived from an EMBL/GenBank/DDBJ whole genome shotgun (WGS) entry which is preliminary data.</text>
</comment>
<dbReference type="AlphaFoldDB" id="A0A916SCG3"/>
<sequence>MRVLMAGASGLIGSELTAQLETDGHEVLRLVRRERRSSSEYRWFPAARVIDPGLIASVDAVISLSGASTGRLPWTAGYKREILRSRIDATWTLADAIAGSATPPATFLSASAVGFYGDRGDEELTEESTKGEGFLSDVVDAWEQAANLASHSTRVVTVRTGLVVGDGGAFTPLQLLTRFGLGATLGTGAQYWPWISLHDEAAAIRHLLTSQLAGPVNLAGPTPARSEEVTSTLAEAMHRWHPWRIPEPVVRTALREPGRELLLASQKSVPRRLLGDGFTFEHSTVQQAIAALTAG</sequence>
<reference evidence="4" key="1">
    <citation type="journal article" date="2014" name="Int. J. Syst. Evol. Microbiol.">
        <title>Complete genome sequence of Corynebacterium casei LMG S-19264T (=DSM 44701T), isolated from a smear-ripened cheese.</title>
        <authorList>
            <consortium name="US DOE Joint Genome Institute (JGI-PGF)"/>
            <person name="Walter F."/>
            <person name="Albersmeier A."/>
            <person name="Kalinowski J."/>
            <person name="Ruckert C."/>
        </authorList>
    </citation>
    <scope>NUCLEOTIDE SEQUENCE</scope>
    <source>
        <strain evidence="4">CGMCC 1.12813</strain>
    </source>
</reference>
<keyword evidence="5" id="KW-1185">Reference proteome</keyword>
<dbReference type="InterPro" id="IPR001509">
    <property type="entry name" value="Epimerase_deHydtase"/>
</dbReference>
<dbReference type="RefSeq" id="WP_188509100.1">
    <property type="nucleotide sequence ID" value="NZ_BMGB01000001.1"/>
</dbReference>
<dbReference type="Pfam" id="PF08338">
    <property type="entry name" value="DUF1731"/>
    <property type="match status" value="1"/>
</dbReference>
<dbReference type="Pfam" id="PF01370">
    <property type="entry name" value="Epimerase"/>
    <property type="match status" value="1"/>
</dbReference>
<dbReference type="Gene3D" id="3.40.50.720">
    <property type="entry name" value="NAD(P)-binding Rossmann-like Domain"/>
    <property type="match status" value="1"/>
</dbReference>
<reference evidence="4" key="2">
    <citation type="submission" date="2020-09" db="EMBL/GenBank/DDBJ databases">
        <authorList>
            <person name="Sun Q."/>
            <person name="Zhou Y."/>
        </authorList>
    </citation>
    <scope>NUCLEOTIDE SEQUENCE</scope>
    <source>
        <strain evidence="4">CGMCC 1.12813</strain>
    </source>
</reference>
<accession>A0A916SCG3</accession>
<evidence type="ECO:0000313" key="5">
    <source>
        <dbReference type="Proteomes" id="UP000606922"/>
    </source>
</evidence>
<evidence type="ECO:0000313" key="4">
    <source>
        <dbReference type="EMBL" id="GGA93217.1"/>
    </source>
</evidence>
<evidence type="ECO:0000259" key="3">
    <source>
        <dbReference type="Pfam" id="PF08338"/>
    </source>
</evidence>
<feature type="domain" description="NAD-dependent epimerase/dehydratase" evidence="2">
    <location>
        <begin position="3"/>
        <end position="212"/>
    </location>
</feature>
<dbReference type="InterPro" id="IPR013549">
    <property type="entry name" value="DUF1731"/>
</dbReference>
<dbReference type="SUPFAM" id="SSF51735">
    <property type="entry name" value="NAD(P)-binding Rossmann-fold domains"/>
    <property type="match status" value="1"/>
</dbReference>
<feature type="domain" description="DUF1731" evidence="3">
    <location>
        <begin position="245"/>
        <end position="292"/>
    </location>
</feature>
<dbReference type="NCBIfam" id="TIGR01777">
    <property type="entry name" value="yfcH"/>
    <property type="match status" value="1"/>
</dbReference>
<dbReference type="InterPro" id="IPR036291">
    <property type="entry name" value="NAD(P)-bd_dom_sf"/>
</dbReference>